<keyword evidence="6" id="KW-1185">Reference proteome</keyword>
<reference evidence="5 6" key="1">
    <citation type="submission" date="2018-10" db="EMBL/GenBank/DDBJ databases">
        <title>Pseudomonas sp. GL14 genome.</title>
        <authorList>
            <person name="Peng J."/>
            <person name="Liu Z.-P."/>
        </authorList>
    </citation>
    <scope>NUCLEOTIDE SEQUENCE [LARGE SCALE GENOMIC DNA]</scope>
    <source>
        <strain evidence="5 6">GL14</strain>
    </source>
</reference>
<name>A0ABX9V7V8_9GAMM</name>
<dbReference type="CDD" id="cd04301">
    <property type="entry name" value="NAT_SF"/>
    <property type="match status" value="1"/>
</dbReference>
<dbReference type="RefSeq" id="WP_082641859.1">
    <property type="nucleotide sequence ID" value="NZ_DALYQI010000067.1"/>
</dbReference>
<dbReference type="SUPFAM" id="SSF55729">
    <property type="entry name" value="Acyl-CoA N-acyltransferases (Nat)"/>
    <property type="match status" value="1"/>
</dbReference>
<comment type="caution">
    <text evidence="5">The sequence shown here is derived from an EMBL/GenBank/DDBJ whole genome shotgun (WGS) entry which is preliminary data.</text>
</comment>
<keyword evidence="2" id="KW-0012">Acyltransferase</keyword>
<evidence type="ECO:0000256" key="3">
    <source>
        <dbReference type="SAM" id="MobiDB-lite"/>
    </source>
</evidence>
<feature type="domain" description="N-acetyltransferase" evidence="4">
    <location>
        <begin position="1"/>
        <end position="142"/>
    </location>
</feature>
<proteinExistence type="predicted"/>
<evidence type="ECO:0000256" key="2">
    <source>
        <dbReference type="ARBA" id="ARBA00023315"/>
    </source>
</evidence>
<dbReference type="NCBIfam" id="NF007853">
    <property type="entry name" value="PRK10562.1"/>
    <property type="match status" value="1"/>
</dbReference>
<evidence type="ECO:0000313" key="6">
    <source>
        <dbReference type="Proteomes" id="UP000269134"/>
    </source>
</evidence>
<protein>
    <submittedName>
        <fullName evidence="5">N-acetyltransferase</fullName>
    </submittedName>
</protein>
<sequence>MIRAFSDTDMDRVLDVWLASSIEAHGFVEPGFWAARLDDMRNIYIPASETYVYESNGQVTGFFSLHEDTLAAIFVAPDCQGEGIGRRMMEKAKTLRARLSLEVYKENRRSVAFYRSCGFDEVEEKEDPHTGHRALVMVFGAVHGGELPSAEPERQVGQFRSGAHPLAEDPHPCSSAISSSRSTNN</sequence>
<dbReference type="Proteomes" id="UP000269134">
    <property type="component" value="Unassembled WGS sequence"/>
</dbReference>
<evidence type="ECO:0000259" key="4">
    <source>
        <dbReference type="PROSITE" id="PS51186"/>
    </source>
</evidence>
<feature type="compositionally biased region" description="Low complexity" evidence="3">
    <location>
        <begin position="174"/>
        <end position="185"/>
    </location>
</feature>
<dbReference type="InterPro" id="IPR000182">
    <property type="entry name" value="GNAT_dom"/>
</dbReference>
<dbReference type="InterPro" id="IPR016181">
    <property type="entry name" value="Acyl_CoA_acyltransferase"/>
</dbReference>
<evidence type="ECO:0000256" key="1">
    <source>
        <dbReference type="ARBA" id="ARBA00022679"/>
    </source>
</evidence>
<keyword evidence="1" id="KW-0808">Transferase</keyword>
<dbReference type="GeneID" id="84608305"/>
<organism evidence="5 6">
    <name type="scientific">Stutzerimonas nitrititolerans</name>
    <dbReference type="NCBI Taxonomy" id="2482751"/>
    <lineage>
        <taxon>Bacteria</taxon>
        <taxon>Pseudomonadati</taxon>
        <taxon>Pseudomonadota</taxon>
        <taxon>Gammaproteobacteria</taxon>
        <taxon>Pseudomonadales</taxon>
        <taxon>Pseudomonadaceae</taxon>
        <taxon>Stutzerimonas</taxon>
    </lineage>
</organism>
<dbReference type="PROSITE" id="PS51186">
    <property type="entry name" value="GNAT"/>
    <property type="match status" value="1"/>
</dbReference>
<dbReference type="Pfam" id="PF13508">
    <property type="entry name" value="Acetyltransf_7"/>
    <property type="match status" value="1"/>
</dbReference>
<gene>
    <name evidence="5" type="ORF">EA795_04560</name>
</gene>
<feature type="region of interest" description="Disordered" evidence="3">
    <location>
        <begin position="147"/>
        <end position="185"/>
    </location>
</feature>
<dbReference type="PANTHER" id="PTHR43800">
    <property type="entry name" value="PEPTIDYL-LYSINE N-ACETYLTRANSFERASE YJAB"/>
    <property type="match status" value="1"/>
</dbReference>
<evidence type="ECO:0000313" key="5">
    <source>
        <dbReference type="EMBL" id="RMI02177.1"/>
    </source>
</evidence>
<dbReference type="PANTHER" id="PTHR43800:SF1">
    <property type="entry name" value="PEPTIDYL-LYSINE N-ACETYLTRANSFERASE YJAB"/>
    <property type="match status" value="1"/>
</dbReference>
<dbReference type="EMBL" id="RFFL01000003">
    <property type="protein sequence ID" value="RMI02177.1"/>
    <property type="molecule type" value="Genomic_DNA"/>
</dbReference>
<accession>A0ABX9V7V8</accession>
<dbReference type="Gene3D" id="3.40.630.30">
    <property type="match status" value="1"/>
</dbReference>